<evidence type="ECO:0000259" key="2">
    <source>
        <dbReference type="Pfam" id="PF07508"/>
    </source>
</evidence>
<proteinExistence type="predicted"/>
<dbReference type="Pfam" id="PF07508">
    <property type="entry name" value="Recombinase"/>
    <property type="match status" value="1"/>
</dbReference>
<feature type="region of interest" description="Disordered" evidence="1">
    <location>
        <begin position="87"/>
        <end position="129"/>
    </location>
</feature>
<evidence type="ECO:0000313" key="4">
    <source>
        <dbReference type="Proteomes" id="UP000061432"/>
    </source>
</evidence>
<dbReference type="GO" id="GO:0000150">
    <property type="term" value="F:DNA strand exchange activity"/>
    <property type="evidence" value="ECO:0007669"/>
    <property type="project" value="InterPro"/>
</dbReference>
<dbReference type="PATRIC" id="fig|270351.10.peg.6252"/>
<geneLocation type="plasmid" evidence="4">
    <name>pMaq22A_1p DNA</name>
</geneLocation>
<feature type="compositionally biased region" description="Polar residues" evidence="1">
    <location>
        <begin position="113"/>
        <end position="129"/>
    </location>
</feature>
<reference evidence="3 4" key="1">
    <citation type="journal article" date="2015" name="Genome Announc.">
        <title>Complete Genome Sequence of Methylobacterium aquaticum Strain 22A, Isolated from Racomitrium japonicum Moss.</title>
        <authorList>
            <person name="Tani A."/>
            <person name="Ogura Y."/>
            <person name="Hayashi T."/>
            <person name="Kimbara K."/>
        </authorList>
    </citation>
    <scope>NUCLEOTIDE SEQUENCE [LARGE SCALE GENOMIC DNA]</scope>
    <source>
        <strain evidence="3 4">MA-22A</strain>
        <plasmid evidence="4">Plasmid pMaq22A_1p DNA</plasmid>
    </source>
</reference>
<dbReference type="OrthoDB" id="8000269at2"/>
<reference evidence="4" key="2">
    <citation type="submission" date="2015-01" db="EMBL/GenBank/DDBJ databases">
        <title>Complete genome sequence of Methylobacterium aquaticum strain 22A.</title>
        <authorList>
            <person name="Tani A."/>
            <person name="Ogura Y."/>
            <person name="Hayashi T."/>
        </authorList>
    </citation>
    <scope>NUCLEOTIDE SEQUENCE [LARGE SCALE GENOMIC DNA]</scope>
    <source>
        <strain evidence="4">MA-22A</strain>
        <plasmid evidence="4">Plasmid pMaq22A_1p DNA</plasmid>
    </source>
</reference>
<organism evidence="3 4">
    <name type="scientific">Methylobacterium aquaticum</name>
    <dbReference type="NCBI Taxonomy" id="270351"/>
    <lineage>
        <taxon>Bacteria</taxon>
        <taxon>Pseudomonadati</taxon>
        <taxon>Pseudomonadota</taxon>
        <taxon>Alphaproteobacteria</taxon>
        <taxon>Hyphomicrobiales</taxon>
        <taxon>Methylobacteriaceae</taxon>
        <taxon>Methylobacterium</taxon>
    </lineage>
</organism>
<name>A0A0C6F8U4_9HYPH</name>
<dbReference type="EMBL" id="AP014705">
    <property type="protein sequence ID" value="BAQ49206.1"/>
    <property type="molecule type" value="Genomic_DNA"/>
</dbReference>
<sequence length="129" mass="14011">MWSFRQGDQDEDGLDRFTTKGRQTSIHVRQERAGRRALELAPIIEEIRADGSETLQAIARALNARRIPTARGREWSAVQVQRLLAQRAGMSPTDEDPGPLVTPAKRSNGGRSGVTTGQLAHPVPSTSGG</sequence>
<feature type="domain" description="Recombinase" evidence="2">
    <location>
        <begin position="51"/>
        <end position="88"/>
    </location>
</feature>
<evidence type="ECO:0000256" key="1">
    <source>
        <dbReference type="SAM" id="MobiDB-lite"/>
    </source>
</evidence>
<dbReference type="KEGG" id="maqu:Maq22A_1p34735"/>
<dbReference type="Proteomes" id="UP000061432">
    <property type="component" value="Plasmid pMaq22A_1p"/>
</dbReference>
<gene>
    <name evidence="3" type="ORF">Maq22A_1p34735</name>
</gene>
<evidence type="ECO:0000313" key="3">
    <source>
        <dbReference type="EMBL" id="BAQ49206.1"/>
    </source>
</evidence>
<dbReference type="RefSeq" id="WP_082742983.1">
    <property type="nucleotide sequence ID" value="NZ_AP014705.1"/>
</dbReference>
<accession>A0A0C6F8U4</accession>
<feature type="region of interest" description="Disordered" evidence="1">
    <location>
        <begin position="1"/>
        <end position="30"/>
    </location>
</feature>
<protein>
    <submittedName>
        <fullName evidence="3">Resolvase domain-containing protein</fullName>
    </submittedName>
</protein>
<keyword evidence="3" id="KW-0614">Plasmid</keyword>
<dbReference type="InterPro" id="IPR011109">
    <property type="entry name" value="DNA_bind_recombinase_dom"/>
</dbReference>
<dbReference type="AlphaFoldDB" id="A0A0C6F8U4"/>
<dbReference type="GO" id="GO:0003677">
    <property type="term" value="F:DNA binding"/>
    <property type="evidence" value="ECO:0007669"/>
    <property type="project" value="InterPro"/>
</dbReference>